<name>A0ABU9KW53_9FLAO</name>
<dbReference type="PANTHER" id="PTHR43047">
    <property type="entry name" value="TWO-COMPONENT HISTIDINE PROTEIN KINASE"/>
    <property type="match status" value="1"/>
</dbReference>
<evidence type="ECO:0000256" key="4">
    <source>
        <dbReference type="ARBA" id="ARBA00022679"/>
    </source>
</evidence>
<dbReference type="Pfam" id="PF00512">
    <property type="entry name" value="HisKA"/>
    <property type="match status" value="1"/>
</dbReference>
<dbReference type="SMART" id="SM00091">
    <property type="entry name" value="PAS"/>
    <property type="match status" value="2"/>
</dbReference>
<evidence type="ECO:0000256" key="1">
    <source>
        <dbReference type="ARBA" id="ARBA00000085"/>
    </source>
</evidence>
<accession>A0ABU9KW53</accession>
<dbReference type="CDD" id="cd00075">
    <property type="entry name" value="HATPase"/>
    <property type="match status" value="1"/>
</dbReference>
<dbReference type="InterPro" id="IPR003594">
    <property type="entry name" value="HATPase_dom"/>
</dbReference>
<dbReference type="RefSeq" id="WP_342157972.1">
    <property type="nucleotide sequence ID" value="NZ_JBCDNA010000001.1"/>
</dbReference>
<reference evidence="8 9" key="1">
    <citation type="submission" date="2024-04" db="EMBL/GenBank/DDBJ databases">
        <title>whole genome sequencing of Lutimonas vermicola strain IMCC1616.</title>
        <authorList>
            <person name="Bae S.S."/>
        </authorList>
    </citation>
    <scope>NUCLEOTIDE SEQUENCE [LARGE SCALE GENOMIC DNA]</scope>
    <source>
        <strain evidence="8 9">IMCC1616</strain>
    </source>
</reference>
<keyword evidence="4" id="KW-0808">Transferase</keyword>
<evidence type="ECO:0000259" key="7">
    <source>
        <dbReference type="PROSITE" id="PS50112"/>
    </source>
</evidence>
<evidence type="ECO:0000256" key="5">
    <source>
        <dbReference type="ARBA" id="ARBA00022777"/>
    </source>
</evidence>
<dbReference type="InterPro" id="IPR005467">
    <property type="entry name" value="His_kinase_dom"/>
</dbReference>
<evidence type="ECO:0000313" key="9">
    <source>
        <dbReference type="Proteomes" id="UP001474120"/>
    </source>
</evidence>
<dbReference type="InterPro" id="IPR035965">
    <property type="entry name" value="PAS-like_dom_sf"/>
</dbReference>
<dbReference type="Pfam" id="PF13426">
    <property type="entry name" value="PAS_9"/>
    <property type="match status" value="1"/>
</dbReference>
<dbReference type="SMART" id="SM00387">
    <property type="entry name" value="HATPase_c"/>
    <property type="match status" value="1"/>
</dbReference>
<comment type="catalytic activity">
    <reaction evidence="1">
        <text>ATP + protein L-histidine = ADP + protein N-phospho-L-histidine.</text>
        <dbReference type="EC" id="2.7.13.3"/>
    </reaction>
</comment>
<dbReference type="CDD" id="cd00130">
    <property type="entry name" value="PAS"/>
    <property type="match status" value="1"/>
</dbReference>
<dbReference type="SMART" id="SM00388">
    <property type="entry name" value="HisKA"/>
    <property type="match status" value="1"/>
</dbReference>
<keyword evidence="3" id="KW-0597">Phosphoprotein</keyword>
<dbReference type="Proteomes" id="UP001474120">
    <property type="component" value="Unassembled WGS sequence"/>
</dbReference>
<dbReference type="GO" id="GO:0005524">
    <property type="term" value="F:ATP binding"/>
    <property type="evidence" value="ECO:0007669"/>
    <property type="project" value="UniProtKB-KW"/>
</dbReference>
<keyword evidence="5" id="KW-0418">Kinase</keyword>
<dbReference type="Gene3D" id="3.30.450.20">
    <property type="entry name" value="PAS domain"/>
    <property type="match status" value="1"/>
</dbReference>
<sequence>MDSPVEDIKLLRNIVQYSSEGILIVDKNGIILNVNQSAEQLFGYDHGELIHKELAFIFPEDFINYFEAHKNDQPDISSNCSKKLFHGIYKKGLKFQLELKFTRILSDNNSLVILYVSDARSHNHTLFLKKEFRNILMMIAQHKPIESIGDQLIKTIESYIKNGTGALLKLDERTHTLRKLAAPTLPLCLGSLIDEITIGSEVFCSGMAAYEKKDVIIDNITDSLPDDKLKKILVKNNFKSCWSFPILSSNEKLLGTLVIYTKQIVKPEKLEKEFIRDAIQLMSIAIEQYNSRIILQQNKIDLEKYNIELETKVKKQTGELSATIQSLVKTNLNLNDQIQIANEAVSKRQESQSLFLAIAKNFPKGIIAVIGSDFLIKYIEGEELDTIGLKEKIYEGIDINEINIFSNNQKQELKEKVIRTLKGEHCSFEITFGNNAYSVNSTPLIDASTNKAQILLVFTNITDQKIIQLETLENLRKEKELNELKSGFITLASHEFRTPLSVILSSTILIEKQNSPGNENKIKKSIGKIRSNVNSLRVILDDFLSLSKLEEGKIQSQPVRFDLMDLSKSLIEEIKPSKKTGQTVKICSDLDEMQVYHDPNLIRYILTNLLSNAMKYSADSDNISLQVSHSGKQVILDVKDNGIGIPKEEQKNLFQRFYRASNAAHYQGTGLGLYLVKQYTELVGGTINFKSELSEGATFSIVLPVNQVKDEKSISH</sequence>
<dbReference type="EC" id="2.7.13.3" evidence="2"/>
<evidence type="ECO:0000256" key="3">
    <source>
        <dbReference type="ARBA" id="ARBA00022553"/>
    </source>
</evidence>
<dbReference type="InterPro" id="IPR000014">
    <property type="entry name" value="PAS"/>
</dbReference>
<dbReference type="SUPFAM" id="SSF55874">
    <property type="entry name" value="ATPase domain of HSP90 chaperone/DNA topoisomerase II/histidine kinase"/>
    <property type="match status" value="1"/>
</dbReference>
<dbReference type="InterPro" id="IPR004358">
    <property type="entry name" value="Sig_transdc_His_kin-like_C"/>
</dbReference>
<keyword evidence="8" id="KW-0067">ATP-binding</keyword>
<dbReference type="InterPro" id="IPR036890">
    <property type="entry name" value="HATPase_C_sf"/>
</dbReference>
<keyword evidence="8" id="KW-0547">Nucleotide-binding</keyword>
<keyword evidence="9" id="KW-1185">Reference proteome</keyword>
<evidence type="ECO:0000313" key="8">
    <source>
        <dbReference type="EMBL" id="MEL4454431.1"/>
    </source>
</evidence>
<dbReference type="Pfam" id="PF02518">
    <property type="entry name" value="HATPase_c"/>
    <property type="match status" value="1"/>
</dbReference>
<dbReference type="PRINTS" id="PR00344">
    <property type="entry name" value="BCTRLSENSOR"/>
</dbReference>
<dbReference type="InterPro" id="IPR029016">
    <property type="entry name" value="GAF-like_dom_sf"/>
</dbReference>
<dbReference type="CDD" id="cd00082">
    <property type="entry name" value="HisKA"/>
    <property type="match status" value="1"/>
</dbReference>
<protein>
    <recommendedName>
        <fullName evidence="2">histidine kinase</fullName>
        <ecNumber evidence="2">2.7.13.3</ecNumber>
    </recommendedName>
</protein>
<organism evidence="8 9">
    <name type="scientific">Lutimonas vermicola</name>
    <dbReference type="NCBI Taxonomy" id="414288"/>
    <lineage>
        <taxon>Bacteria</taxon>
        <taxon>Pseudomonadati</taxon>
        <taxon>Bacteroidota</taxon>
        <taxon>Flavobacteriia</taxon>
        <taxon>Flavobacteriales</taxon>
        <taxon>Flavobacteriaceae</taxon>
        <taxon>Lutimonas</taxon>
    </lineage>
</organism>
<proteinExistence type="predicted"/>
<dbReference type="EMBL" id="JBCDNA010000001">
    <property type="protein sequence ID" value="MEL4454431.1"/>
    <property type="molecule type" value="Genomic_DNA"/>
</dbReference>
<dbReference type="SUPFAM" id="SSF47384">
    <property type="entry name" value="Homodimeric domain of signal transducing histidine kinase"/>
    <property type="match status" value="1"/>
</dbReference>
<dbReference type="InterPro" id="IPR003661">
    <property type="entry name" value="HisK_dim/P_dom"/>
</dbReference>
<dbReference type="SUPFAM" id="SSF55781">
    <property type="entry name" value="GAF domain-like"/>
    <property type="match status" value="1"/>
</dbReference>
<dbReference type="PROSITE" id="PS50109">
    <property type="entry name" value="HIS_KIN"/>
    <property type="match status" value="1"/>
</dbReference>
<dbReference type="Gene3D" id="1.10.287.130">
    <property type="match status" value="1"/>
</dbReference>
<dbReference type="InterPro" id="IPR036097">
    <property type="entry name" value="HisK_dim/P_sf"/>
</dbReference>
<dbReference type="SUPFAM" id="SSF55785">
    <property type="entry name" value="PYP-like sensor domain (PAS domain)"/>
    <property type="match status" value="1"/>
</dbReference>
<feature type="domain" description="PAS" evidence="7">
    <location>
        <begin position="7"/>
        <end position="61"/>
    </location>
</feature>
<dbReference type="PROSITE" id="PS50112">
    <property type="entry name" value="PAS"/>
    <property type="match status" value="1"/>
</dbReference>
<dbReference type="NCBIfam" id="TIGR00229">
    <property type="entry name" value="sensory_box"/>
    <property type="match status" value="1"/>
</dbReference>
<gene>
    <name evidence="8" type="ORF">AABB81_00885</name>
</gene>
<evidence type="ECO:0000259" key="6">
    <source>
        <dbReference type="PROSITE" id="PS50109"/>
    </source>
</evidence>
<evidence type="ECO:0000256" key="2">
    <source>
        <dbReference type="ARBA" id="ARBA00012438"/>
    </source>
</evidence>
<dbReference type="Gene3D" id="3.30.450.40">
    <property type="match status" value="1"/>
</dbReference>
<comment type="caution">
    <text evidence="8">The sequence shown here is derived from an EMBL/GenBank/DDBJ whole genome shotgun (WGS) entry which is preliminary data.</text>
</comment>
<dbReference type="Gene3D" id="3.30.565.10">
    <property type="entry name" value="Histidine kinase-like ATPase, C-terminal domain"/>
    <property type="match status" value="1"/>
</dbReference>
<feature type="domain" description="Histidine kinase" evidence="6">
    <location>
        <begin position="491"/>
        <end position="707"/>
    </location>
</feature>
<dbReference type="PANTHER" id="PTHR43047:SF72">
    <property type="entry name" value="OSMOSENSING HISTIDINE PROTEIN KINASE SLN1"/>
    <property type="match status" value="1"/>
</dbReference>